<protein>
    <submittedName>
        <fullName evidence="8">Lipopolysaccharide biosynthesis protein</fullName>
    </submittedName>
</protein>
<comment type="caution">
    <text evidence="8">The sequence shown here is derived from an EMBL/GenBank/DDBJ whole genome shotgun (WGS) entry which is preliminary data.</text>
</comment>
<comment type="similarity">
    <text evidence="2">Belongs to the polysaccharide synthase family.</text>
</comment>
<evidence type="ECO:0000256" key="4">
    <source>
        <dbReference type="ARBA" id="ARBA00022692"/>
    </source>
</evidence>
<feature type="transmembrane region" description="Helical" evidence="7">
    <location>
        <begin position="46"/>
        <end position="69"/>
    </location>
</feature>
<accession>A0A9D9E4U2</accession>
<evidence type="ECO:0000256" key="1">
    <source>
        <dbReference type="ARBA" id="ARBA00004651"/>
    </source>
</evidence>
<evidence type="ECO:0000256" key="2">
    <source>
        <dbReference type="ARBA" id="ARBA00007430"/>
    </source>
</evidence>
<feature type="transmembrane region" description="Helical" evidence="7">
    <location>
        <begin position="365"/>
        <end position="382"/>
    </location>
</feature>
<gene>
    <name evidence="8" type="ORF">IAC54_05755</name>
</gene>
<organism evidence="8 9">
    <name type="scientific">Candidatus Caccoplasma merdipullorum</name>
    <dbReference type="NCBI Taxonomy" id="2840718"/>
    <lineage>
        <taxon>Bacteria</taxon>
        <taxon>Pseudomonadati</taxon>
        <taxon>Bacteroidota</taxon>
        <taxon>Bacteroidia</taxon>
        <taxon>Bacteroidales</taxon>
        <taxon>Bacteroidaceae</taxon>
        <taxon>Bacteroidaceae incertae sedis</taxon>
        <taxon>Candidatus Caccoplasma</taxon>
    </lineage>
</organism>
<feature type="transmembrane region" description="Helical" evidence="7">
    <location>
        <begin position="325"/>
        <end position="344"/>
    </location>
</feature>
<keyword evidence="4 7" id="KW-0812">Transmembrane</keyword>
<feature type="transmembrane region" description="Helical" evidence="7">
    <location>
        <begin position="421"/>
        <end position="439"/>
    </location>
</feature>
<evidence type="ECO:0000256" key="7">
    <source>
        <dbReference type="SAM" id="Phobius"/>
    </source>
</evidence>
<feature type="transmembrane region" description="Helical" evidence="7">
    <location>
        <begin position="81"/>
        <end position="110"/>
    </location>
</feature>
<name>A0A9D9E4U2_9BACT</name>
<keyword evidence="6 7" id="KW-0472">Membrane</keyword>
<feature type="transmembrane region" description="Helical" evidence="7">
    <location>
        <begin position="289"/>
        <end position="313"/>
    </location>
</feature>
<dbReference type="GO" id="GO:0005886">
    <property type="term" value="C:plasma membrane"/>
    <property type="evidence" value="ECO:0007669"/>
    <property type="project" value="UniProtKB-SubCell"/>
</dbReference>
<dbReference type="PANTHER" id="PTHR30250">
    <property type="entry name" value="PST FAMILY PREDICTED COLANIC ACID TRANSPORTER"/>
    <property type="match status" value="1"/>
</dbReference>
<feature type="transmembrane region" description="Helical" evidence="7">
    <location>
        <begin position="445"/>
        <end position="464"/>
    </location>
</feature>
<dbReference type="InterPro" id="IPR050833">
    <property type="entry name" value="Poly_Biosynth_Transport"/>
</dbReference>
<reference evidence="8" key="2">
    <citation type="journal article" date="2021" name="PeerJ">
        <title>Extensive microbial diversity within the chicken gut microbiome revealed by metagenomics and culture.</title>
        <authorList>
            <person name="Gilroy R."/>
            <person name="Ravi A."/>
            <person name="Getino M."/>
            <person name="Pursley I."/>
            <person name="Horton D.L."/>
            <person name="Alikhan N.F."/>
            <person name="Baker D."/>
            <person name="Gharbi K."/>
            <person name="Hall N."/>
            <person name="Watson M."/>
            <person name="Adriaenssens E.M."/>
            <person name="Foster-Nyarko E."/>
            <person name="Jarju S."/>
            <person name="Secka A."/>
            <person name="Antonio M."/>
            <person name="Oren A."/>
            <person name="Chaudhuri R.R."/>
            <person name="La Ragione R."/>
            <person name="Hildebrand F."/>
            <person name="Pallen M.J."/>
        </authorList>
    </citation>
    <scope>NUCLEOTIDE SEQUENCE</scope>
    <source>
        <strain evidence="8">G3-4614</strain>
    </source>
</reference>
<feature type="transmembrane region" description="Helical" evidence="7">
    <location>
        <begin position="388"/>
        <end position="409"/>
    </location>
</feature>
<dbReference type="Pfam" id="PF13440">
    <property type="entry name" value="Polysacc_synt_3"/>
    <property type="match status" value="1"/>
</dbReference>
<comment type="subcellular location">
    <subcellularLocation>
        <location evidence="1">Cell membrane</location>
        <topology evidence="1">Multi-pass membrane protein</topology>
    </subcellularLocation>
</comment>
<keyword evidence="5 7" id="KW-1133">Transmembrane helix</keyword>
<evidence type="ECO:0000256" key="5">
    <source>
        <dbReference type="ARBA" id="ARBA00022989"/>
    </source>
</evidence>
<feature type="transmembrane region" description="Helical" evidence="7">
    <location>
        <begin position="21"/>
        <end position="40"/>
    </location>
</feature>
<proteinExistence type="inferred from homology"/>
<dbReference type="AlphaFoldDB" id="A0A9D9E4U2"/>
<evidence type="ECO:0000256" key="6">
    <source>
        <dbReference type="ARBA" id="ARBA00023136"/>
    </source>
</evidence>
<reference evidence="8" key="1">
    <citation type="submission" date="2020-10" db="EMBL/GenBank/DDBJ databases">
        <authorList>
            <person name="Gilroy R."/>
        </authorList>
    </citation>
    <scope>NUCLEOTIDE SEQUENCE</scope>
    <source>
        <strain evidence="8">G3-4614</strain>
    </source>
</reference>
<keyword evidence="3" id="KW-1003">Cell membrane</keyword>
<feature type="transmembrane region" description="Helical" evidence="7">
    <location>
        <begin position="116"/>
        <end position="133"/>
    </location>
</feature>
<dbReference type="PANTHER" id="PTHR30250:SF10">
    <property type="entry name" value="LIPOPOLYSACCHARIDE BIOSYNTHESIS PROTEIN WZXC"/>
    <property type="match status" value="1"/>
</dbReference>
<dbReference type="EMBL" id="JADIMW010000063">
    <property type="protein sequence ID" value="MBO8438388.1"/>
    <property type="molecule type" value="Genomic_DNA"/>
</dbReference>
<evidence type="ECO:0000256" key="3">
    <source>
        <dbReference type="ARBA" id="ARBA00022475"/>
    </source>
</evidence>
<feature type="transmembrane region" description="Helical" evidence="7">
    <location>
        <begin position="145"/>
        <end position="165"/>
    </location>
</feature>
<evidence type="ECO:0000313" key="9">
    <source>
        <dbReference type="Proteomes" id="UP000823636"/>
    </source>
</evidence>
<dbReference type="CDD" id="cd13127">
    <property type="entry name" value="MATE_tuaB_like"/>
    <property type="match status" value="1"/>
</dbReference>
<dbReference type="Proteomes" id="UP000823636">
    <property type="component" value="Unassembled WGS sequence"/>
</dbReference>
<sequence length="484" mass="54078">MSDNLKSKTEKALIWSFFDKFGQQILYFFSGVILANILMPSDYGKIGLLALFTALSNILIDSGFGSALIRKRGATETDYATVFYFNIVLSVFFYAILFFCAPLIASFFGIPQLTEISRVLFLAIIFQAFGLIQQTRMFKEIKFTYLARINIISLGVSSAIAIWIAVEGAGVWALVVQAVGMAIIKSLLLWYYGKWKPSASFRLSSLREFAGYSSNLLGTGILNTVFNNIYPMIIGKSFSANAVGFYTQAYKFQDIPSALIGNIFRSVAFPVLSSINNDHDRLLRVFGKYIRTTAFFIFPIMGAMIVVAEPLILSLITEKWRESIPILRVLSIAGSFSPFIILYYDLFNTVGRSDINFKMEIGKKIFLIAGISYIIYMGTGIMPLIWLWVAYTLLSLCATCIISAVKTGYRIGDFLKDISPYLLLTVVSMAISASCFLFVEGCWAQLFSAAAVFGTVYLGIAWLLRMEILLECRSLLIRKLTGHE</sequence>
<evidence type="ECO:0000313" key="8">
    <source>
        <dbReference type="EMBL" id="MBO8438388.1"/>
    </source>
</evidence>
<feature type="transmembrane region" description="Helical" evidence="7">
    <location>
        <begin position="171"/>
        <end position="192"/>
    </location>
</feature>